<protein>
    <submittedName>
        <fullName evidence="2">Putative membrane protein</fullName>
    </submittedName>
</protein>
<feature type="transmembrane region" description="Helical" evidence="1">
    <location>
        <begin position="180"/>
        <end position="206"/>
    </location>
</feature>
<feature type="transmembrane region" description="Helical" evidence="1">
    <location>
        <begin position="45"/>
        <end position="61"/>
    </location>
</feature>
<organism evidence="2 3">
    <name type="scientific">Pseudoteredinibacter isoporae</name>
    <dbReference type="NCBI Taxonomy" id="570281"/>
    <lineage>
        <taxon>Bacteria</taxon>
        <taxon>Pseudomonadati</taxon>
        <taxon>Pseudomonadota</taxon>
        <taxon>Gammaproteobacteria</taxon>
        <taxon>Cellvibrionales</taxon>
        <taxon>Cellvibrionaceae</taxon>
        <taxon>Pseudoteredinibacter</taxon>
    </lineage>
</organism>
<dbReference type="Gene3D" id="1.10.1760.20">
    <property type="match status" value="1"/>
</dbReference>
<proteinExistence type="predicted"/>
<feature type="transmembrane region" description="Helical" evidence="1">
    <location>
        <begin position="142"/>
        <end position="168"/>
    </location>
</feature>
<dbReference type="InParanoid" id="A0A7X0JW04"/>
<comment type="caution">
    <text evidence="2">The sequence shown here is derived from an EMBL/GenBank/DDBJ whole genome shotgun (WGS) entry which is preliminary data.</text>
</comment>
<reference evidence="2 3" key="1">
    <citation type="submission" date="2020-08" db="EMBL/GenBank/DDBJ databases">
        <title>Genomic Encyclopedia of Type Strains, Phase IV (KMG-IV): sequencing the most valuable type-strain genomes for metagenomic binning, comparative biology and taxonomic classification.</title>
        <authorList>
            <person name="Goeker M."/>
        </authorList>
    </citation>
    <scope>NUCLEOTIDE SEQUENCE [LARGE SCALE GENOMIC DNA]</scope>
    <source>
        <strain evidence="2 3">DSM 22368</strain>
    </source>
</reference>
<dbReference type="AlphaFoldDB" id="A0A7X0JW04"/>
<keyword evidence="1" id="KW-0472">Membrane</keyword>
<gene>
    <name evidence="2" type="ORF">HNR48_003589</name>
</gene>
<keyword evidence="1" id="KW-1133">Transmembrane helix</keyword>
<evidence type="ECO:0000313" key="3">
    <source>
        <dbReference type="Proteomes" id="UP000528457"/>
    </source>
</evidence>
<dbReference type="RefSeq" id="WP_166848286.1">
    <property type="nucleotide sequence ID" value="NZ_JAAONY010000003.1"/>
</dbReference>
<keyword evidence="1" id="KW-0812">Transmembrane</keyword>
<dbReference type="EMBL" id="JACHHT010000003">
    <property type="protein sequence ID" value="MBB6523287.1"/>
    <property type="molecule type" value="Genomic_DNA"/>
</dbReference>
<evidence type="ECO:0000313" key="2">
    <source>
        <dbReference type="EMBL" id="MBB6523287.1"/>
    </source>
</evidence>
<keyword evidence="3" id="KW-1185">Reference proteome</keyword>
<dbReference type="Proteomes" id="UP000528457">
    <property type="component" value="Unassembled WGS sequence"/>
</dbReference>
<feature type="transmembrane region" description="Helical" evidence="1">
    <location>
        <begin position="12"/>
        <end position="33"/>
    </location>
</feature>
<accession>A0A7X0JW04</accession>
<evidence type="ECO:0000256" key="1">
    <source>
        <dbReference type="SAM" id="Phobius"/>
    </source>
</evidence>
<name>A0A7X0JW04_9GAMM</name>
<feature type="transmembrane region" description="Helical" evidence="1">
    <location>
        <begin position="112"/>
        <end position="130"/>
    </location>
</feature>
<sequence>MFLLIPPEQNSIYWSLCLLVACIVFVAAIKAPWKQLAALSQRQHAWYGAILGLAFFWLLQVNVRDILAFHPLAVTTLTLVFGWHLAVVAGAFALLINSVLMSRLGLQFPVELILNVILPATVSAGFIWVLERMRVRNVFIFMLGGGFVGAMLSLLAVLCCSALLFYALEAEAQWAMLAQYAHLYALMLFPEGFINGAMTSVLTIFYPHLVRSYDDDSYLDSNL</sequence>